<comment type="caution">
    <text evidence="3">The sequence shown here is derived from an EMBL/GenBank/DDBJ whole genome shotgun (WGS) entry which is preliminary data.</text>
</comment>
<organism evidence="3 4">
    <name type="scientific">Paraglaciecola algarum</name>
    <dbReference type="NCBI Taxonomy" id="3050085"/>
    <lineage>
        <taxon>Bacteria</taxon>
        <taxon>Pseudomonadati</taxon>
        <taxon>Pseudomonadota</taxon>
        <taxon>Gammaproteobacteria</taxon>
        <taxon>Alteromonadales</taxon>
        <taxon>Alteromonadaceae</taxon>
        <taxon>Paraglaciecola</taxon>
    </lineage>
</organism>
<keyword evidence="4" id="KW-1185">Reference proteome</keyword>
<proteinExistence type="predicted"/>
<dbReference type="Proteomes" id="UP001521137">
    <property type="component" value="Unassembled WGS sequence"/>
</dbReference>
<reference evidence="3 4" key="1">
    <citation type="submission" date="2022-01" db="EMBL/GenBank/DDBJ databases">
        <title>Paraglaciecola sp. G1-23.</title>
        <authorList>
            <person name="Jin M.S."/>
            <person name="Han D.M."/>
            <person name="Kim H.M."/>
            <person name="Jeon C.O."/>
        </authorList>
    </citation>
    <scope>NUCLEOTIDE SEQUENCE [LARGE SCALE GENOMIC DNA]</scope>
    <source>
        <strain evidence="3 4">G1-23</strain>
    </source>
</reference>
<dbReference type="PROSITE" id="PS51257">
    <property type="entry name" value="PROKAR_LIPOPROTEIN"/>
    <property type="match status" value="1"/>
</dbReference>
<accession>A0ABS9DBN8</accession>
<dbReference type="PANTHER" id="PTHR37530">
    <property type="entry name" value="OUTER MEMBRANE PROTEIN SLP"/>
    <property type="match status" value="1"/>
</dbReference>
<feature type="compositionally biased region" description="Low complexity" evidence="1">
    <location>
        <begin position="177"/>
        <end position="193"/>
    </location>
</feature>
<gene>
    <name evidence="3" type="ORF">L0668_16750</name>
</gene>
<evidence type="ECO:0000256" key="2">
    <source>
        <dbReference type="SAM" id="SignalP"/>
    </source>
</evidence>
<feature type="region of interest" description="Disordered" evidence="1">
    <location>
        <begin position="177"/>
        <end position="216"/>
    </location>
</feature>
<feature type="compositionally biased region" description="Polar residues" evidence="1">
    <location>
        <begin position="194"/>
        <end position="203"/>
    </location>
</feature>
<dbReference type="NCBIfam" id="TIGR00752">
    <property type="entry name" value="slp"/>
    <property type="match status" value="1"/>
</dbReference>
<keyword evidence="3" id="KW-0449">Lipoprotein</keyword>
<evidence type="ECO:0000256" key="1">
    <source>
        <dbReference type="SAM" id="MobiDB-lite"/>
    </source>
</evidence>
<name>A0ABS9DBN8_9ALTE</name>
<feature type="signal peptide" evidence="2">
    <location>
        <begin position="1"/>
        <end position="20"/>
    </location>
</feature>
<evidence type="ECO:0000313" key="3">
    <source>
        <dbReference type="EMBL" id="MCF2949770.1"/>
    </source>
</evidence>
<feature type="chain" id="PRO_5045247668" evidence="2">
    <location>
        <begin position="21"/>
        <end position="216"/>
    </location>
</feature>
<sequence length="216" mass="24493">MFIRVCLFFSALFLAGCATFPEKLQVADPSQLVTYQDAASKAEQVKGKSIRWGGAIAKIENKEESTILEMVYYPLTSYGRPISADESMGRYRIHINGFMDPMVYQVGRLMTFTGELQGVENGLVGEHKYVFPSVVGTNYYLWKKLQRIDISRVDIWPHDYWFNYYPRPYRSRLIIRSSNNSSSNGQHSGSVSRPSTSRPSGASTLPKPVRGSKEIR</sequence>
<protein>
    <submittedName>
        <fullName evidence="3">Slp family lipoprotein</fullName>
    </submittedName>
</protein>
<dbReference type="RefSeq" id="WP_235313872.1">
    <property type="nucleotide sequence ID" value="NZ_JAKGAS010000010.1"/>
</dbReference>
<keyword evidence="2" id="KW-0732">Signal</keyword>
<dbReference type="EMBL" id="JAKGAS010000010">
    <property type="protein sequence ID" value="MCF2949770.1"/>
    <property type="molecule type" value="Genomic_DNA"/>
</dbReference>
<dbReference type="PANTHER" id="PTHR37530:SF1">
    <property type="entry name" value="OUTER MEMBRANE PROTEIN SLP"/>
    <property type="match status" value="1"/>
</dbReference>
<dbReference type="Pfam" id="PF03843">
    <property type="entry name" value="Slp"/>
    <property type="match status" value="1"/>
</dbReference>
<dbReference type="InterPro" id="IPR004658">
    <property type="entry name" value="OMP_Slp"/>
</dbReference>
<evidence type="ECO:0000313" key="4">
    <source>
        <dbReference type="Proteomes" id="UP001521137"/>
    </source>
</evidence>